<evidence type="ECO:0000313" key="4">
    <source>
        <dbReference type="EMBL" id="GAA3617356.1"/>
    </source>
</evidence>
<feature type="transmembrane region" description="Helical" evidence="2">
    <location>
        <begin position="155"/>
        <end position="175"/>
    </location>
</feature>
<gene>
    <name evidence="4" type="ORF">GCM10022223_37440</name>
</gene>
<dbReference type="EMBL" id="BAAAZO010000006">
    <property type="protein sequence ID" value="GAA3617356.1"/>
    <property type="molecule type" value="Genomic_DNA"/>
</dbReference>
<name>A0ABP6ZT58_9ACTN</name>
<evidence type="ECO:0000313" key="5">
    <source>
        <dbReference type="Proteomes" id="UP001501074"/>
    </source>
</evidence>
<keyword evidence="5" id="KW-1185">Reference proteome</keyword>
<keyword evidence="2" id="KW-1133">Transmembrane helix</keyword>
<feature type="domain" description="Endonuclease/exonuclease/phosphatase" evidence="3">
    <location>
        <begin position="253"/>
        <end position="450"/>
    </location>
</feature>
<protein>
    <recommendedName>
        <fullName evidence="3">Endonuclease/exonuclease/phosphatase domain-containing protein</fullName>
    </recommendedName>
</protein>
<reference evidence="5" key="1">
    <citation type="journal article" date="2019" name="Int. J. Syst. Evol. Microbiol.">
        <title>The Global Catalogue of Microorganisms (GCM) 10K type strain sequencing project: providing services to taxonomists for standard genome sequencing and annotation.</title>
        <authorList>
            <consortium name="The Broad Institute Genomics Platform"/>
            <consortium name="The Broad Institute Genome Sequencing Center for Infectious Disease"/>
            <person name="Wu L."/>
            <person name="Ma J."/>
        </authorList>
    </citation>
    <scope>NUCLEOTIDE SEQUENCE [LARGE SCALE GENOMIC DNA]</scope>
    <source>
        <strain evidence="5">JCM 16902</strain>
    </source>
</reference>
<feature type="region of interest" description="Disordered" evidence="1">
    <location>
        <begin position="1"/>
        <end position="151"/>
    </location>
</feature>
<dbReference type="InterPro" id="IPR005135">
    <property type="entry name" value="Endo/exonuclease/phosphatase"/>
</dbReference>
<keyword evidence="2" id="KW-0812">Transmembrane</keyword>
<feature type="compositionally biased region" description="Basic and acidic residues" evidence="1">
    <location>
        <begin position="1"/>
        <end position="15"/>
    </location>
</feature>
<evidence type="ECO:0000256" key="2">
    <source>
        <dbReference type="SAM" id="Phobius"/>
    </source>
</evidence>
<accession>A0ABP6ZT58</accession>
<feature type="compositionally biased region" description="Basic and acidic residues" evidence="1">
    <location>
        <begin position="25"/>
        <end position="37"/>
    </location>
</feature>
<dbReference type="RefSeq" id="WP_231482485.1">
    <property type="nucleotide sequence ID" value="NZ_BAAAZO010000006.1"/>
</dbReference>
<dbReference type="Pfam" id="PF03372">
    <property type="entry name" value="Exo_endo_phos"/>
    <property type="match status" value="1"/>
</dbReference>
<feature type="compositionally biased region" description="Basic and acidic residues" evidence="1">
    <location>
        <begin position="124"/>
        <end position="149"/>
    </location>
</feature>
<dbReference type="Proteomes" id="UP001501074">
    <property type="component" value="Unassembled WGS sequence"/>
</dbReference>
<evidence type="ECO:0000259" key="3">
    <source>
        <dbReference type="Pfam" id="PF03372"/>
    </source>
</evidence>
<keyword evidence="2" id="KW-0472">Membrane</keyword>
<organism evidence="4 5">
    <name type="scientific">Kineosporia mesophila</name>
    <dbReference type="NCBI Taxonomy" id="566012"/>
    <lineage>
        <taxon>Bacteria</taxon>
        <taxon>Bacillati</taxon>
        <taxon>Actinomycetota</taxon>
        <taxon>Actinomycetes</taxon>
        <taxon>Kineosporiales</taxon>
        <taxon>Kineosporiaceae</taxon>
        <taxon>Kineosporia</taxon>
    </lineage>
</organism>
<feature type="transmembrane region" description="Helical" evidence="2">
    <location>
        <begin position="209"/>
        <end position="230"/>
    </location>
</feature>
<dbReference type="SUPFAM" id="SSF56219">
    <property type="entry name" value="DNase I-like"/>
    <property type="match status" value="1"/>
</dbReference>
<proteinExistence type="predicted"/>
<feature type="compositionally biased region" description="Low complexity" evidence="1">
    <location>
        <begin position="56"/>
        <end position="77"/>
    </location>
</feature>
<comment type="caution">
    <text evidence="4">The sequence shown here is derived from an EMBL/GenBank/DDBJ whole genome shotgun (WGS) entry which is preliminary data.</text>
</comment>
<sequence length="464" mass="48794">MDGRSPERGSRREQETGAAPTTPKTRRELRAEREAAERAQTLSGGLPVRPVPVDRSPSTSPTSTSPTTTSPTGTSPTARQKAPAPWDVPEPEEPPGRRLERPGRGPLAERFPARPTPLGGVGPDPHDDHDDRQDDRSDDDHDPHHPTDPRRRRRAGLWLTAIALLLALWTATMFLDSVSPLVSAPSALVPLVTICALPVIAIGVGGKHFISTGIATLAALLPWAMVAGYASSRDLPAGTTDTVRVMTVDGNHGRASASDVVGAATDYSADVVIVTGLSTTLAHELTVSGLSRNTPPVWMHVSGDQTDGIGIWSRLTISGLTEAEGYDSPVATGVLEVNKARVGLTVAQLPGSPLRPGKGWRAGLNRLSHQRVEGATSGSFLVGGLNVAPWQPAFRMLEKAGWEDAADITGKGLRPTWPSWSPLPVTPADHVLVDEKLGVGSTATANIGGSSHRAIVAALEVPVG</sequence>
<evidence type="ECO:0000256" key="1">
    <source>
        <dbReference type="SAM" id="MobiDB-lite"/>
    </source>
</evidence>
<dbReference type="InterPro" id="IPR036691">
    <property type="entry name" value="Endo/exonu/phosph_ase_sf"/>
</dbReference>
<feature type="transmembrane region" description="Helical" evidence="2">
    <location>
        <begin position="181"/>
        <end position="202"/>
    </location>
</feature>
<feature type="compositionally biased region" description="Basic and acidic residues" evidence="1">
    <location>
        <begin position="94"/>
        <end position="103"/>
    </location>
</feature>